<evidence type="ECO:0000256" key="1">
    <source>
        <dbReference type="RuleBase" id="RU003860"/>
    </source>
</evidence>
<reference evidence="3" key="1">
    <citation type="submission" date="2013-10" db="EMBL/GenBank/DDBJ databases">
        <title>Genomic analysis of the causative agents of coccidiosis in chickens.</title>
        <authorList>
            <person name="Reid A.J."/>
            <person name="Blake D."/>
            <person name="Billington K."/>
            <person name="Browne H."/>
            <person name="Dunn M."/>
            <person name="Hung S."/>
            <person name="Kawahara F."/>
            <person name="Miranda-Saavedra D."/>
            <person name="Mourier T."/>
            <person name="Nagra H."/>
            <person name="Otto T.D."/>
            <person name="Rawlings N."/>
            <person name="Sanchez A."/>
            <person name="Sanders M."/>
            <person name="Subramaniam C."/>
            <person name="Tay Y."/>
            <person name="Dear P."/>
            <person name="Doerig C."/>
            <person name="Gruber A."/>
            <person name="Parkinson J."/>
            <person name="Shirley M."/>
            <person name="Wan K.L."/>
            <person name="Berriman M."/>
            <person name="Tomley F."/>
            <person name="Pain A."/>
        </authorList>
    </citation>
    <scope>NUCLEOTIDE SEQUENCE [LARGE SCALE GENOMIC DNA]</scope>
    <source>
        <strain evidence="3">Houghton</strain>
    </source>
</reference>
<evidence type="ECO:0000313" key="3">
    <source>
        <dbReference type="EMBL" id="CDJ69196.1"/>
    </source>
</evidence>
<dbReference type="Proteomes" id="UP000030754">
    <property type="component" value="Unassembled WGS sequence"/>
</dbReference>
<dbReference type="EMBL" id="HG725680">
    <property type="protein sequence ID" value="CDJ69196.1"/>
    <property type="molecule type" value="Genomic_DNA"/>
</dbReference>
<dbReference type="GO" id="GO:0016226">
    <property type="term" value="P:iron-sulfur cluster assembly"/>
    <property type="evidence" value="ECO:0007669"/>
    <property type="project" value="TreeGrafter"/>
</dbReference>
<evidence type="ECO:0008006" key="5">
    <source>
        <dbReference type="Google" id="ProtNLM"/>
    </source>
</evidence>
<dbReference type="OrthoDB" id="4983at2759"/>
<dbReference type="InterPro" id="IPR036065">
    <property type="entry name" value="BolA-like_sf"/>
</dbReference>
<proteinExistence type="inferred from homology"/>
<evidence type="ECO:0000313" key="4">
    <source>
        <dbReference type="Proteomes" id="UP000030754"/>
    </source>
</evidence>
<organism evidence="3 4">
    <name type="scientific">Eimeria necatrix</name>
    <dbReference type="NCBI Taxonomy" id="51315"/>
    <lineage>
        <taxon>Eukaryota</taxon>
        <taxon>Sar</taxon>
        <taxon>Alveolata</taxon>
        <taxon>Apicomplexa</taxon>
        <taxon>Conoidasida</taxon>
        <taxon>Coccidia</taxon>
        <taxon>Eucoccidiorida</taxon>
        <taxon>Eimeriorina</taxon>
        <taxon>Eimeriidae</taxon>
        <taxon>Eimeria</taxon>
    </lineage>
</organism>
<evidence type="ECO:0000256" key="2">
    <source>
        <dbReference type="SAM" id="SignalP"/>
    </source>
</evidence>
<sequence>MLGFSSSLRLLLSPLLLLLLLLLLLCCSPAAAEGAPLQPHGAPERVLSFLRPWGPFAAHQFPVQQQQLLQQQQQQRQQLQQQQSPKMLRSLLRLASAKGPLQLSIEKKLTEQLAPEFLEVINESAAHKGHFSNPDPNAPETHFLVRIRSSSFSGKTLLQQHREVYAALKEELQQGVHALSIQSEAFEK</sequence>
<feature type="chain" id="PRO_5004676536" description="BolA-like domain containing protein" evidence="2">
    <location>
        <begin position="33"/>
        <end position="188"/>
    </location>
</feature>
<reference evidence="3" key="2">
    <citation type="submission" date="2013-10" db="EMBL/GenBank/DDBJ databases">
        <authorList>
            <person name="Aslett M."/>
        </authorList>
    </citation>
    <scope>NUCLEOTIDE SEQUENCE [LARGE SCALE GENOMIC DNA]</scope>
    <source>
        <strain evidence="3">Houghton</strain>
    </source>
</reference>
<dbReference type="GeneID" id="25476614"/>
<protein>
    <recommendedName>
        <fullName evidence="5">BolA-like domain containing protein</fullName>
    </recommendedName>
</protein>
<keyword evidence="2" id="KW-0732">Signal</keyword>
<dbReference type="Pfam" id="PF01722">
    <property type="entry name" value="BolA"/>
    <property type="match status" value="1"/>
</dbReference>
<feature type="signal peptide" evidence="2">
    <location>
        <begin position="1"/>
        <end position="32"/>
    </location>
</feature>
<dbReference type="InterPro" id="IPR002634">
    <property type="entry name" value="BolA"/>
</dbReference>
<dbReference type="PANTHER" id="PTHR46230">
    <property type="match status" value="1"/>
</dbReference>
<dbReference type="Gene3D" id="3.30.300.90">
    <property type="entry name" value="BolA-like"/>
    <property type="match status" value="1"/>
</dbReference>
<accession>U6MZ14</accession>
<gene>
    <name evidence="3" type="ORF">ENH_00064770</name>
</gene>
<name>U6MZ14_9EIME</name>
<dbReference type="VEuPathDB" id="ToxoDB:ENH_00064770"/>
<dbReference type="SUPFAM" id="SSF82657">
    <property type="entry name" value="BolA-like"/>
    <property type="match status" value="1"/>
</dbReference>
<dbReference type="AlphaFoldDB" id="U6MZ14"/>
<dbReference type="PANTHER" id="PTHR46230:SF7">
    <property type="entry name" value="BOLA-LIKE PROTEIN 1"/>
    <property type="match status" value="1"/>
</dbReference>
<comment type="similarity">
    <text evidence="1">Belongs to the BolA/IbaG family.</text>
</comment>
<keyword evidence="4" id="KW-1185">Reference proteome</keyword>
<dbReference type="RefSeq" id="XP_013437663.1">
    <property type="nucleotide sequence ID" value="XM_013582209.1"/>
</dbReference>